<evidence type="ECO:0008006" key="5">
    <source>
        <dbReference type="Google" id="ProtNLM"/>
    </source>
</evidence>
<feature type="coiled-coil region" evidence="1">
    <location>
        <begin position="41"/>
        <end position="78"/>
    </location>
</feature>
<dbReference type="OrthoDB" id="4505928at2759"/>
<dbReference type="GeneID" id="27345077"/>
<dbReference type="Proteomes" id="UP000054466">
    <property type="component" value="Unassembled WGS sequence"/>
</dbReference>
<name>A0A0D2D326_9EURO</name>
<keyword evidence="4" id="KW-1185">Reference proteome</keyword>
<proteinExistence type="predicted"/>
<evidence type="ECO:0000256" key="1">
    <source>
        <dbReference type="SAM" id="Coils"/>
    </source>
</evidence>
<evidence type="ECO:0000313" key="4">
    <source>
        <dbReference type="Proteomes" id="UP000054466"/>
    </source>
</evidence>
<evidence type="ECO:0000256" key="2">
    <source>
        <dbReference type="SAM" id="MobiDB-lite"/>
    </source>
</evidence>
<dbReference type="VEuPathDB" id="FungiDB:PV07_05883"/>
<gene>
    <name evidence="3" type="ORF">PV07_05883</name>
</gene>
<reference evidence="3 4" key="1">
    <citation type="submission" date="2015-01" db="EMBL/GenBank/DDBJ databases">
        <title>The Genome Sequence of Cladophialophora immunda CBS83496.</title>
        <authorList>
            <consortium name="The Broad Institute Genomics Platform"/>
            <person name="Cuomo C."/>
            <person name="de Hoog S."/>
            <person name="Gorbushina A."/>
            <person name="Stielow B."/>
            <person name="Teixiera M."/>
            <person name="Abouelleil A."/>
            <person name="Chapman S.B."/>
            <person name="Priest M."/>
            <person name="Young S.K."/>
            <person name="Wortman J."/>
            <person name="Nusbaum C."/>
            <person name="Birren B."/>
        </authorList>
    </citation>
    <scope>NUCLEOTIDE SEQUENCE [LARGE SCALE GENOMIC DNA]</scope>
    <source>
        <strain evidence="3 4">CBS 83496</strain>
    </source>
</reference>
<protein>
    <recommendedName>
        <fullName evidence="5">BZIP domain-containing protein</fullName>
    </recommendedName>
</protein>
<dbReference type="PANTHER" id="PTHR42070">
    <property type="entry name" value="FILAMENT ASSOCIATED PROTEIN, PUTATIVE (AFU_ORTHOLOGUE AFUA_8G06630)-RELATED"/>
    <property type="match status" value="1"/>
</dbReference>
<dbReference type="PANTHER" id="PTHR42070:SF1">
    <property type="entry name" value="FILAMENT ASSOCIATED PROTEIN, PUTATIVE (AFU_ORTHOLOGUE AFUA_8G06630)-RELATED"/>
    <property type="match status" value="1"/>
</dbReference>
<evidence type="ECO:0000313" key="3">
    <source>
        <dbReference type="EMBL" id="KIW30109.1"/>
    </source>
</evidence>
<feature type="region of interest" description="Disordered" evidence="2">
    <location>
        <begin position="1"/>
        <end position="34"/>
    </location>
</feature>
<accession>A0A0D2D326</accession>
<dbReference type="STRING" id="569365.A0A0D2D326"/>
<organism evidence="3 4">
    <name type="scientific">Cladophialophora immunda</name>
    <dbReference type="NCBI Taxonomy" id="569365"/>
    <lineage>
        <taxon>Eukaryota</taxon>
        <taxon>Fungi</taxon>
        <taxon>Dikarya</taxon>
        <taxon>Ascomycota</taxon>
        <taxon>Pezizomycotina</taxon>
        <taxon>Eurotiomycetes</taxon>
        <taxon>Chaetothyriomycetidae</taxon>
        <taxon>Chaetothyriales</taxon>
        <taxon>Herpotrichiellaceae</taxon>
        <taxon>Cladophialophora</taxon>
    </lineage>
</organism>
<keyword evidence="1" id="KW-0175">Coiled coil</keyword>
<dbReference type="EMBL" id="KN847042">
    <property type="protein sequence ID" value="KIW30109.1"/>
    <property type="molecule type" value="Genomic_DNA"/>
</dbReference>
<dbReference type="AlphaFoldDB" id="A0A0D2D326"/>
<dbReference type="RefSeq" id="XP_016250325.1">
    <property type="nucleotide sequence ID" value="XM_016392806.1"/>
</dbReference>
<dbReference type="HOGENOM" id="CLU_075846_0_0_1"/>
<sequence>MESPMDPESSEGSTKADAVISKQQRVRDNQRRSRARRREYLAELENQLQQCHIICREADLQRNAFAELQAENARLRDLLKNAGISPDDVESSDKETTLQRPRGLMPASFRQLKPKLSIHEATNSPSAVSQKPGSAAYWSTSSPSSCCTPQPPVSTENFATYDTQYGQQLMPPPTVPATAISATAAANSYTNRSYELYFPPHGLEAHPPSEPSFVCHVFLVPPSGPLYTDDSNSISCSVAKDMISQYNPTPEEMENIVARLSTAFSRPLYQGESCRVNRQVLFQVLYEMNSNQGPPFVTGQVIDTEQNGM</sequence>